<dbReference type="PANTHER" id="PTHR43280:SF34">
    <property type="entry name" value="ARAC-FAMILY TRANSCRIPTIONAL REGULATOR"/>
    <property type="match status" value="1"/>
</dbReference>
<dbReference type="Gene3D" id="2.60.120.10">
    <property type="entry name" value="Jelly Rolls"/>
    <property type="match status" value="1"/>
</dbReference>
<evidence type="ECO:0000313" key="5">
    <source>
        <dbReference type="EMBL" id="BDD02156.1"/>
    </source>
</evidence>
<organism evidence="5 6">
    <name type="scientific">Persicobacter psychrovividus</name>
    <dbReference type="NCBI Taxonomy" id="387638"/>
    <lineage>
        <taxon>Bacteria</taxon>
        <taxon>Pseudomonadati</taxon>
        <taxon>Bacteroidota</taxon>
        <taxon>Cytophagia</taxon>
        <taxon>Cytophagales</taxon>
        <taxon>Persicobacteraceae</taxon>
        <taxon>Persicobacter</taxon>
    </lineage>
</organism>
<reference evidence="5 6" key="1">
    <citation type="submission" date="2021-12" db="EMBL/GenBank/DDBJ databases">
        <title>Genome sequencing of bacteria with rrn-lacking chromosome and rrn-plasmid.</title>
        <authorList>
            <person name="Anda M."/>
            <person name="Iwasaki W."/>
        </authorList>
    </citation>
    <scope>NUCLEOTIDE SEQUENCE [LARGE SCALE GENOMIC DNA]</scope>
    <source>
        <strain evidence="5 6">NBRC 101262</strain>
        <plasmid evidence="5 6">pPP6</plasmid>
    </source>
</reference>
<sequence length="281" mass="32747">MSVAQRKIFHFSTFVETPTAPFHIARTVIEDVGDLQFHSHDYAEFFFISSGTGVHLINGQQYAIQQGSYCFIRPEDVHTFKSSLGQALVITNLALPWAAVHHYQERYYQGRSFFWQQTTAMPLMGQFSPDLLQAMIKRTDIISKQEKSPLQLDLFLLYLFSQLEVVEQGKNDPPAWLMSALKRFKKPKNMRQGQQGFISLCDRSGDHVNRLMKVHYQKTLTEMINFQRLNYIAVQLVMTNAPLKVIYTTAGYSNHSYFFRLFKKQYGLTPLEYRVKHHKVF</sequence>
<evidence type="ECO:0000259" key="4">
    <source>
        <dbReference type="PROSITE" id="PS01124"/>
    </source>
</evidence>
<dbReference type="SUPFAM" id="SSF51215">
    <property type="entry name" value="Regulatory protein AraC"/>
    <property type="match status" value="1"/>
</dbReference>
<accession>A0ABM7VMB8</accession>
<keyword evidence="2" id="KW-0238">DNA-binding</keyword>
<dbReference type="RefSeq" id="WP_338399326.1">
    <property type="nucleotide sequence ID" value="NZ_AP025298.1"/>
</dbReference>
<dbReference type="InterPro" id="IPR003313">
    <property type="entry name" value="AraC-bd"/>
</dbReference>
<evidence type="ECO:0000256" key="2">
    <source>
        <dbReference type="ARBA" id="ARBA00023125"/>
    </source>
</evidence>
<keyword evidence="6" id="KW-1185">Reference proteome</keyword>
<evidence type="ECO:0000313" key="6">
    <source>
        <dbReference type="Proteomes" id="UP001354989"/>
    </source>
</evidence>
<dbReference type="InterPro" id="IPR020449">
    <property type="entry name" value="Tscrpt_reg_AraC-type_HTH"/>
</dbReference>
<dbReference type="Pfam" id="PF12833">
    <property type="entry name" value="HTH_18"/>
    <property type="match status" value="1"/>
</dbReference>
<evidence type="ECO:0000256" key="1">
    <source>
        <dbReference type="ARBA" id="ARBA00023015"/>
    </source>
</evidence>
<dbReference type="InterPro" id="IPR018060">
    <property type="entry name" value="HTH_AraC"/>
</dbReference>
<evidence type="ECO:0000256" key="3">
    <source>
        <dbReference type="ARBA" id="ARBA00023163"/>
    </source>
</evidence>
<dbReference type="SMART" id="SM00342">
    <property type="entry name" value="HTH_ARAC"/>
    <property type="match status" value="1"/>
</dbReference>
<proteinExistence type="predicted"/>
<dbReference type="Pfam" id="PF02311">
    <property type="entry name" value="AraC_binding"/>
    <property type="match status" value="1"/>
</dbReference>
<keyword evidence="1" id="KW-0805">Transcription regulation</keyword>
<geneLocation type="plasmid" evidence="5 6">
    <name>pPP6</name>
</geneLocation>
<dbReference type="Proteomes" id="UP001354989">
    <property type="component" value="Plasmid pPP6"/>
</dbReference>
<dbReference type="InterPro" id="IPR037923">
    <property type="entry name" value="HTH-like"/>
</dbReference>
<keyword evidence="5" id="KW-0614">Plasmid</keyword>
<dbReference type="PANTHER" id="PTHR43280">
    <property type="entry name" value="ARAC-FAMILY TRANSCRIPTIONAL REGULATOR"/>
    <property type="match status" value="1"/>
</dbReference>
<dbReference type="InterPro" id="IPR014710">
    <property type="entry name" value="RmlC-like_jellyroll"/>
</dbReference>
<gene>
    <name evidence="5" type="ORF">PEPS_44360</name>
</gene>
<name>A0ABM7VMB8_9BACT</name>
<feature type="domain" description="HTH araC/xylS-type" evidence="4">
    <location>
        <begin position="204"/>
        <end position="276"/>
    </location>
</feature>
<dbReference type="PROSITE" id="PS01124">
    <property type="entry name" value="HTH_ARAC_FAMILY_2"/>
    <property type="match status" value="1"/>
</dbReference>
<keyword evidence="3" id="KW-0804">Transcription</keyword>
<dbReference type="Gene3D" id="1.10.10.60">
    <property type="entry name" value="Homeodomain-like"/>
    <property type="match status" value="1"/>
</dbReference>
<dbReference type="PRINTS" id="PR00032">
    <property type="entry name" value="HTHARAC"/>
</dbReference>
<dbReference type="EMBL" id="AP025298">
    <property type="protein sequence ID" value="BDD02156.1"/>
    <property type="molecule type" value="Genomic_DNA"/>
</dbReference>
<dbReference type="InterPro" id="IPR009057">
    <property type="entry name" value="Homeodomain-like_sf"/>
</dbReference>
<dbReference type="SUPFAM" id="SSF46689">
    <property type="entry name" value="Homeodomain-like"/>
    <property type="match status" value="1"/>
</dbReference>
<protein>
    <submittedName>
        <fullName evidence="5">Transcriptional regulator</fullName>
    </submittedName>
</protein>